<dbReference type="EMBL" id="JH668623">
    <property type="protein sequence ID" value="KAG6459475.1"/>
    <property type="molecule type" value="Genomic_DNA"/>
</dbReference>
<reference evidence="4" key="2">
    <citation type="submission" date="2020-12" db="EMBL/GenBank/DDBJ databases">
        <authorList>
            <person name="Kanost M."/>
        </authorList>
    </citation>
    <scope>NUCLEOTIDE SEQUENCE</scope>
</reference>
<comment type="caution">
    <text evidence="4">The sequence shown here is derived from an EMBL/GenBank/DDBJ whole genome shotgun (WGS) entry which is preliminary data.</text>
</comment>
<keyword evidence="1" id="KW-0833">Ubl conjugation pathway</keyword>
<dbReference type="GO" id="GO:0005829">
    <property type="term" value="C:cytosol"/>
    <property type="evidence" value="ECO:0007669"/>
    <property type="project" value="UniProtKB-SubCell"/>
</dbReference>
<protein>
    <recommendedName>
        <fullName evidence="1">E3 ubiquitin-protein ligase</fullName>
        <ecNumber evidence="1">2.3.2.27</ecNumber>
    </recommendedName>
</protein>
<accession>A0A921ZL46</accession>
<dbReference type="SMART" id="SM00678">
    <property type="entry name" value="WWE"/>
    <property type="match status" value="1"/>
</dbReference>
<dbReference type="EC" id="2.3.2.27" evidence="1"/>
<name>A0A921ZL46_MANSE</name>
<dbReference type="PROSITE" id="PS50918">
    <property type="entry name" value="WWE"/>
    <property type="match status" value="1"/>
</dbReference>
<comment type="function">
    <text evidence="1">E3 ubiquitin-protein ligase that specifically binds poly-ADP-ribosylated proteins and mediates their ubiquitination and subsequent degradation.</text>
</comment>
<dbReference type="GO" id="GO:0008270">
    <property type="term" value="F:zinc ion binding"/>
    <property type="evidence" value="ECO:0007669"/>
    <property type="project" value="UniProtKB-UniRule"/>
</dbReference>
<keyword evidence="1" id="KW-0862">Zinc</keyword>
<dbReference type="GO" id="GO:0061630">
    <property type="term" value="F:ubiquitin protein ligase activity"/>
    <property type="evidence" value="ECO:0007669"/>
    <property type="project" value="UniProtKB-UniRule"/>
</dbReference>
<dbReference type="GO" id="GO:0006511">
    <property type="term" value="P:ubiquitin-dependent protein catabolic process"/>
    <property type="evidence" value="ECO:0007669"/>
    <property type="project" value="UniProtKB-UniRule"/>
</dbReference>
<dbReference type="Pfam" id="PF02825">
    <property type="entry name" value="WWE"/>
    <property type="match status" value="1"/>
</dbReference>
<comment type="PTM">
    <text evidence="1">Ubiquitinated; autoubiquitinated.</text>
</comment>
<keyword evidence="1" id="KW-0479">Metal-binding</keyword>
<comment type="subcellular location">
    <subcellularLocation>
        <location evidence="1">Cytoplasm</location>
        <location evidence="1">Cytosol</location>
    </subcellularLocation>
</comment>
<keyword evidence="1" id="KW-0863">Zinc-finger</keyword>
<dbReference type="InterPro" id="IPR033509">
    <property type="entry name" value="RNF146"/>
</dbReference>
<gene>
    <name evidence="4" type="ORF">O3G_MSEX011384</name>
</gene>
<comment type="pathway">
    <text evidence="1">Protein modification; protein ubiquitination.</text>
</comment>
<keyword evidence="1" id="KW-0963">Cytoplasm</keyword>
<dbReference type="InterPro" id="IPR018123">
    <property type="entry name" value="WWE-dom_subgr"/>
</dbReference>
<dbReference type="PANTHER" id="PTHR13417">
    <property type="entry name" value="E3 UBIQUITIN-PROTEIN LIGASE RNF146"/>
    <property type="match status" value="1"/>
</dbReference>
<dbReference type="GO" id="GO:0051865">
    <property type="term" value="P:protein autoubiquitination"/>
    <property type="evidence" value="ECO:0007669"/>
    <property type="project" value="UniProtKB-UniRule"/>
</dbReference>
<dbReference type="GO" id="GO:0016055">
    <property type="term" value="P:Wnt signaling pathway"/>
    <property type="evidence" value="ECO:0007669"/>
    <property type="project" value="InterPro"/>
</dbReference>
<feature type="compositionally biased region" description="Polar residues" evidence="2">
    <location>
        <begin position="128"/>
        <end position="140"/>
    </location>
</feature>
<dbReference type="GO" id="GO:0072572">
    <property type="term" value="F:poly-ADP-D-ribose binding"/>
    <property type="evidence" value="ECO:0007669"/>
    <property type="project" value="UniProtKB-UniRule"/>
</dbReference>
<dbReference type="EMBL" id="JH668623">
    <property type="protein sequence ID" value="KAG6459473.1"/>
    <property type="molecule type" value="Genomic_DNA"/>
</dbReference>
<evidence type="ECO:0000256" key="1">
    <source>
        <dbReference type="RuleBase" id="RU367115"/>
    </source>
</evidence>
<keyword evidence="5" id="KW-1185">Reference proteome</keyword>
<keyword evidence="1" id="KW-0808">Transferase</keyword>
<evidence type="ECO:0000256" key="2">
    <source>
        <dbReference type="SAM" id="MobiDB-lite"/>
    </source>
</evidence>
<feature type="region of interest" description="Disordered" evidence="2">
    <location>
        <begin position="118"/>
        <end position="140"/>
    </location>
</feature>
<sequence>MCRAEIPVDYLDNPVLLEDVSSAQSNDDDSNQKYQWYYEGRNGWWKYDERSNNELELAFSAGESSCTLLLAGALYIVDFQALTQVRRSDQTRKRRVKRDTTKFPAKGIAGIKTEKRQVLDPKNDDENSNTNNACDTANIRTNEENLSSTLQVEVISENERVNYVVDMLGVIHLDDDDDSTSDETENI</sequence>
<reference evidence="4" key="1">
    <citation type="journal article" date="2016" name="Insect Biochem. Mol. Biol.">
        <title>Multifaceted biological insights from a draft genome sequence of the tobacco hornworm moth, Manduca sexta.</title>
        <authorList>
            <person name="Kanost M.R."/>
            <person name="Arrese E.L."/>
            <person name="Cao X."/>
            <person name="Chen Y.R."/>
            <person name="Chellapilla S."/>
            <person name="Goldsmith M.R."/>
            <person name="Grosse-Wilde E."/>
            <person name="Heckel D.G."/>
            <person name="Herndon N."/>
            <person name="Jiang H."/>
            <person name="Papanicolaou A."/>
            <person name="Qu J."/>
            <person name="Soulages J.L."/>
            <person name="Vogel H."/>
            <person name="Walters J."/>
            <person name="Waterhouse R.M."/>
            <person name="Ahn S.J."/>
            <person name="Almeida F.C."/>
            <person name="An C."/>
            <person name="Aqrawi P."/>
            <person name="Bretschneider A."/>
            <person name="Bryant W.B."/>
            <person name="Bucks S."/>
            <person name="Chao H."/>
            <person name="Chevignon G."/>
            <person name="Christen J.M."/>
            <person name="Clarke D.F."/>
            <person name="Dittmer N.T."/>
            <person name="Ferguson L.C.F."/>
            <person name="Garavelou S."/>
            <person name="Gordon K.H.J."/>
            <person name="Gunaratna R.T."/>
            <person name="Han Y."/>
            <person name="Hauser F."/>
            <person name="He Y."/>
            <person name="Heidel-Fischer H."/>
            <person name="Hirsh A."/>
            <person name="Hu Y."/>
            <person name="Jiang H."/>
            <person name="Kalra D."/>
            <person name="Klinner C."/>
            <person name="Konig C."/>
            <person name="Kovar C."/>
            <person name="Kroll A.R."/>
            <person name="Kuwar S.S."/>
            <person name="Lee S.L."/>
            <person name="Lehman R."/>
            <person name="Li K."/>
            <person name="Li Z."/>
            <person name="Liang H."/>
            <person name="Lovelace S."/>
            <person name="Lu Z."/>
            <person name="Mansfield J.H."/>
            <person name="McCulloch K.J."/>
            <person name="Mathew T."/>
            <person name="Morton B."/>
            <person name="Muzny D.M."/>
            <person name="Neunemann D."/>
            <person name="Ongeri F."/>
            <person name="Pauchet Y."/>
            <person name="Pu L.L."/>
            <person name="Pyrousis I."/>
            <person name="Rao X.J."/>
            <person name="Redding A."/>
            <person name="Roesel C."/>
            <person name="Sanchez-Gracia A."/>
            <person name="Schaack S."/>
            <person name="Shukla A."/>
            <person name="Tetreau G."/>
            <person name="Wang Y."/>
            <person name="Xiong G.H."/>
            <person name="Traut W."/>
            <person name="Walsh T.K."/>
            <person name="Worley K.C."/>
            <person name="Wu D."/>
            <person name="Wu W."/>
            <person name="Wu Y.Q."/>
            <person name="Zhang X."/>
            <person name="Zou Z."/>
            <person name="Zucker H."/>
            <person name="Briscoe A.D."/>
            <person name="Burmester T."/>
            <person name="Clem R.J."/>
            <person name="Feyereisen R."/>
            <person name="Grimmelikhuijzen C.J.P."/>
            <person name="Hamodrakas S.J."/>
            <person name="Hansson B.S."/>
            <person name="Huguet E."/>
            <person name="Jermiin L.S."/>
            <person name="Lan Q."/>
            <person name="Lehman H.K."/>
            <person name="Lorenzen M."/>
            <person name="Merzendorfer H."/>
            <person name="Michalopoulos I."/>
            <person name="Morton D.B."/>
            <person name="Muthukrishnan S."/>
            <person name="Oakeshott J.G."/>
            <person name="Palmer W."/>
            <person name="Park Y."/>
            <person name="Passarelli A.L."/>
            <person name="Rozas J."/>
            <person name="Schwartz L.M."/>
            <person name="Smith W."/>
            <person name="Southgate A."/>
            <person name="Vilcinskas A."/>
            <person name="Vogt R."/>
            <person name="Wang P."/>
            <person name="Werren J."/>
            <person name="Yu X.Q."/>
            <person name="Zhou J.J."/>
            <person name="Brown S.J."/>
            <person name="Scherer S.E."/>
            <person name="Richards S."/>
            <person name="Blissard G.W."/>
        </authorList>
    </citation>
    <scope>NUCLEOTIDE SEQUENCE</scope>
</reference>
<evidence type="ECO:0000313" key="5">
    <source>
        <dbReference type="Proteomes" id="UP000791440"/>
    </source>
</evidence>
<evidence type="ECO:0000259" key="3">
    <source>
        <dbReference type="PROSITE" id="PS50918"/>
    </source>
</evidence>
<dbReference type="PANTHER" id="PTHR13417:SF2">
    <property type="entry name" value="E3 UBIQUITIN-PROTEIN LIGASE RNF146"/>
    <property type="match status" value="1"/>
</dbReference>
<dbReference type="GO" id="GO:0005634">
    <property type="term" value="C:nucleus"/>
    <property type="evidence" value="ECO:0007669"/>
    <property type="project" value="TreeGrafter"/>
</dbReference>
<comment type="domain">
    <text evidence="1">The WWE domain mediates non-covalent poly(ADP-ribose)-binding.</text>
</comment>
<organism evidence="4 5">
    <name type="scientific">Manduca sexta</name>
    <name type="common">Tobacco hawkmoth</name>
    <name type="synonym">Tobacco hornworm</name>
    <dbReference type="NCBI Taxonomy" id="7130"/>
    <lineage>
        <taxon>Eukaryota</taxon>
        <taxon>Metazoa</taxon>
        <taxon>Ecdysozoa</taxon>
        <taxon>Arthropoda</taxon>
        <taxon>Hexapoda</taxon>
        <taxon>Insecta</taxon>
        <taxon>Pterygota</taxon>
        <taxon>Neoptera</taxon>
        <taxon>Endopterygota</taxon>
        <taxon>Lepidoptera</taxon>
        <taxon>Glossata</taxon>
        <taxon>Ditrysia</taxon>
        <taxon>Bombycoidea</taxon>
        <taxon>Sphingidae</taxon>
        <taxon>Sphinginae</taxon>
        <taxon>Sphingini</taxon>
        <taxon>Manduca</taxon>
    </lineage>
</organism>
<proteinExistence type="predicted"/>
<evidence type="ECO:0000313" key="4">
    <source>
        <dbReference type="EMBL" id="KAG6459475.1"/>
    </source>
</evidence>
<comment type="catalytic activity">
    <reaction evidence="1">
        <text>S-ubiquitinyl-[E2 ubiquitin-conjugating enzyme]-L-cysteine + [acceptor protein]-L-lysine = [E2 ubiquitin-conjugating enzyme]-L-cysteine + N(6)-ubiquitinyl-[acceptor protein]-L-lysine.</text>
        <dbReference type="EC" id="2.3.2.27"/>
    </reaction>
</comment>
<dbReference type="InterPro" id="IPR004170">
    <property type="entry name" value="WWE_dom"/>
</dbReference>
<feature type="domain" description="WWE" evidence="3">
    <location>
        <begin position="22"/>
        <end position="98"/>
    </location>
</feature>
<dbReference type="EMBL" id="JH668623">
    <property type="protein sequence ID" value="KAG6459474.1"/>
    <property type="molecule type" value="Genomic_DNA"/>
</dbReference>
<dbReference type="AlphaFoldDB" id="A0A921ZL46"/>
<dbReference type="Proteomes" id="UP000791440">
    <property type="component" value="Unassembled WGS sequence"/>
</dbReference>